<dbReference type="InterPro" id="IPR008969">
    <property type="entry name" value="CarboxyPept-like_regulatory"/>
</dbReference>
<organism evidence="2 3">
    <name type="scientific">Arcicella aurantiaca</name>
    <dbReference type="NCBI Taxonomy" id="591202"/>
    <lineage>
        <taxon>Bacteria</taxon>
        <taxon>Pseudomonadati</taxon>
        <taxon>Bacteroidota</taxon>
        <taxon>Cytophagia</taxon>
        <taxon>Cytophagales</taxon>
        <taxon>Flectobacillaceae</taxon>
        <taxon>Arcicella</taxon>
    </lineage>
</organism>
<keyword evidence="3" id="KW-1185">Reference proteome</keyword>
<keyword evidence="2" id="KW-0121">Carboxypeptidase</keyword>
<dbReference type="GO" id="GO:0004180">
    <property type="term" value="F:carboxypeptidase activity"/>
    <property type="evidence" value="ECO:0007669"/>
    <property type="project" value="UniProtKB-KW"/>
</dbReference>
<feature type="chain" id="PRO_5016341379" evidence="1">
    <location>
        <begin position="18"/>
        <end position="396"/>
    </location>
</feature>
<accession>A0A316E3B7</accession>
<keyword evidence="2" id="KW-0645">Protease</keyword>
<proteinExistence type="predicted"/>
<dbReference type="AlphaFoldDB" id="A0A316E3B7"/>
<dbReference type="RefSeq" id="WP_158279598.1">
    <property type="nucleotide sequence ID" value="NZ_QGGO01000016.1"/>
</dbReference>
<feature type="signal peptide" evidence="1">
    <location>
        <begin position="1"/>
        <end position="17"/>
    </location>
</feature>
<keyword evidence="1" id="KW-0732">Signal</keyword>
<dbReference type="Gene3D" id="2.60.40.1120">
    <property type="entry name" value="Carboxypeptidase-like, regulatory domain"/>
    <property type="match status" value="1"/>
</dbReference>
<evidence type="ECO:0000313" key="2">
    <source>
        <dbReference type="EMBL" id="PWK23859.1"/>
    </source>
</evidence>
<reference evidence="2 3" key="1">
    <citation type="submission" date="2018-05" db="EMBL/GenBank/DDBJ databases">
        <title>Genomic Encyclopedia of Archaeal and Bacterial Type Strains, Phase II (KMG-II): from individual species to whole genera.</title>
        <authorList>
            <person name="Goeker M."/>
        </authorList>
    </citation>
    <scope>NUCLEOTIDE SEQUENCE [LARGE SCALE GENOMIC DNA]</scope>
    <source>
        <strain evidence="2 3">DSM 22214</strain>
    </source>
</reference>
<dbReference type="Proteomes" id="UP000245489">
    <property type="component" value="Unassembled WGS sequence"/>
</dbReference>
<dbReference type="SUPFAM" id="SSF49464">
    <property type="entry name" value="Carboxypeptidase regulatory domain-like"/>
    <property type="match status" value="1"/>
</dbReference>
<protein>
    <submittedName>
        <fullName evidence="2">Carboxypeptidase-like protein</fullName>
    </submittedName>
</protein>
<comment type="caution">
    <text evidence="2">The sequence shown here is derived from an EMBL/GenBank/DDBJ whole genome shotgun (WGS) entry which is preliminary data.</text>
</comment>
<dbReference type="OrthoDB" id="1489599at2"/>
<dbReference type="Pfam" id="PF13715">
    <property type="entry name" value="CarbopepD_reg_2"/>
    <property type="match status" value="1"/>
</dbReference>
<evidence type="ECO:0000313" key="3">
    <source>
        <dbReference type="Proteomes" id="UP000245489"/>
    </source>
</evidence>
<sequence>MKKIIFILLLCQINLFAQDYHFFKGQVLDLASQTPIEGAHIRIGTIGTATNEKGDFLLKIPVKLLNAQLTVSSIGYKNYTQQIQKSDTTFQKIALESSAVALNEVKVYSSALAIVKSAIKEIDNNYFSSPTLLTGFYREVSQDPNTLNYKYLAEAVLEVFKPSYQSSADGTIHILQSRKKEFMVLDSMQTFFNSGTFLPITFDIVQQKISFMNPDDVEKFKFDVQDVTTLDNQDVYVISFSPKNEEDAALQGKLYINTQDNAFVGIDCASNNAALQKNSKEKNKYSTIFKGKETKVRYEKIEGKYYLQSVAHTMTLNRIVKGKAEDFRLALEFTTTDIATQEVKKPKNLPKAHRSDVFLKAVGAMDENFWGNYTTVLQNIPQQEQASILSKQTFQK</sequence>
<dbReference type="EMBL" id="QGGO01000016">
    <property type="protein sequence ID" value="PWK23859.1"/>
    <property type="molecule type" value="Genomic_DNA"/>
</dbReference>
<gene>
    <name evidence="2" type="ORF">LV89_03066</name>
</gene>
<keyword evidence="2" id="KW-0378">Hydrolase</keyword>
<evidence type="ECO:0000256" key="1">
    <source>
        <dbReference type="SAM" id="SignalP"/>
    </source>
</evidence>
<name>A0A316E3B7_9BACT</name>